<gene>
    <name evidence="3" type="ORF">KTN04_03940</name>
</gene>
<dbReference type="PANTHER" id="PTHR34700:SF4">
    <property type="entry name" value="PHAGE-LIKE ELEMENT PBSX PROTEIN XKDP"/>
    <property type="match status" value="1"/>
</dbReference>
<comment type="caution">
    <text evidence="3">The sequence shown here is derived from an EMBL/GenBank/DDBJ whole genome shotgun (WGS) entry which is preliminary data.</text>
</comment>
<sequence length="302" mass="33085">MLKSFCTAMLLGLTTLASATADAADTYRVKRGDSLSSIAARVLGNAERWREIWSLNPQIRRPAALEVGEQLQLPGRQSVPAADSSSWQPAPLTAPDAAQAMALDLIRSGHIKRLRANYRLLDSTRLTNLPRVYAWRSEADGQYVYLHRGSSMAEPVQEYGLFISSLEPSSPRFVELSRIGRAEPVMQHGNKTRLRVTENHADMSTSVLLLPLQPGNTTLTPAYPQRPVEARILKALYEHAGGYRLVLDQGTTAGLKPGHLLQFYRQPEQPGGWAMIIDATPTGSLALVLSARQVPAAGDVLR</sequence>
<evidence type="ECO:0000313" key="4">
    <source>
        <dbReference type="Proteomes" id="UP000755551"/>
    </source>
</evidence>
<keyword evidence="4" id="KW-1185">Reference proteome</keyword>
<feature type="chain" id="PRO_5045757613" evidence="1">
    <location>
        <begin position="24"/>
        <end position="302"/>
    </location>
</feature>
<dbReference type="EMBL" id="JAHQZT010000004">
    <property type="protein sequence ID" value="MBV0932492.1"/>
    <property type="molecule type" value="Genomic_DNA"/>
</dbReference>
<reference evidence="3 4" key="1">
    <citation type="submission" date="2021-06" db="EMBL/GenBank/DDBJ databases">
        <title>Bacterium isolated from marine sediment.</title>
        <authorList>
            <person name="Zhu K.-L."/>
            <person name="Du Z.-J."/>
            <person name="Liang Q.-Y."/>
        </authorList>
    </citation>
    <scope>NUCLEOTIDE SEQUENCE [LARGE SCALE GENOMIC DNA]</scope>
    <source>
        <strain evidence="3 4">A346</strain>
    </source>
</reference>
<dbReference type="InterPro" id="IPR052196">
    <property type="entry name" value="Bact_Kbp"/>
</dbReference>
<dbReference type="SMART" id="SM00257">
    <property type="entry name" value="LysM"/>
    <property type="match status" value="1"/>
</dbReference>
<dbReference type="PROSITE" id="PS51782">
    <property type="entry name" value="LYSM"/>
    <property type="match status" value="1"/>
</dbReference>
<feature type="signal peptide" evidence="1">
    <location>
        <begin position="1"/>
        <end position="23"/>
    </location>
</feature>
<evidence type="ECO:0000256" key="1">
    <source>
        <dbReference type="SAM" id="SignalP"/>
    </source>
</evidence>
<accession>A0ABS6M9N4</accession>
<feature type="domain" description="LysM" evidence="2">
    <location>
        <begin position="25"/>
        <end position="73"/>
    </location>
</feature>
<evidence type="ECO:0000313" key="3">
    <source>
        <dbReference type="EMBL" id="MBV0932492.1"/>
    </source>
</evidence>
<keyword evidence="1" id="KW-0732">Signal</keyword>
<organism evidence="3 4">
    <name type="scientific">Marinobacterium weihaiense</name>
    <dbReference type="NCBI Taxonomy" id="2851016"/>
    <lineage>
        <taxon>Bacteria</taxon>
        <taxon>Pseudomonadati</taxon>
        <taxon>Pseudomonadota</taxon>
        <taxon>Gammaproteobacteria</taxon>
        <taxon>Oceanospirillales</taxon>
        <taxon>Oceanospirillaceae</taxon>
        <taxon>Marinobacterium</taxon>
    </lineage>
</organism>
<dbReference type="InterPro" id="IPR018392">
    <property type="entry name" value="LysM"/>
</dbReference>
<dbReference type="Pfam" id="PF01476">
    <property type="entry name" value="LysM"/>
    <property type="match status" value="1"/>
</dbReference>
<dbReference type="CDD" id="cd00118">
    <property type="entry name" value="LysM"/>
    <property type="match status" value="1"/>
</dbReference>
<dbReference type="PANTHER" id="PTHR34700">
    <property type="entry name" value="POTASSIUM BINDING PROTEIN KBP"/>
    <property type="match status" value="1"/>
</dbReference>
<proteinExistence type="predicted"/>
<evidence type="ECO:0000259" key="2">
    <source>
        <dbReference type="PROSITE" id="PS51782"/>
    </source>
</evidence>
<dbReference type="Proteomes" id="UP000755551">
    <property type="component" value="Unassembled WGS sequence"/>
</dbReference>
<protein>
    <submittedName>
        <fullName evidence="3">LysM peptidoglycan-binding domain-containing protein</fullName>
    </submittedName>
</protein>
<dbReference type="RefSeq" id="WP_217333918.1">
    <property type="nucleotide sequence ID" value="NZ_JAHQZT010000004.1"/>
</dbReference>
<name>A0ABS6M9N4_9GAMM</name>